<proteinExistence type="predicted"/>
<evidence type="ECO:0000313" key="3">
    <source>
        <dbReference type="Proteomes" id="UP000228621"/>
    </source>
</evidence>
<dbReference type="PANTHER" id="PTHR11675">
    <property type="entry name" value="N-ACETYLGALACTOSAMINYLTRANSFERASE"/>
    <property type="match status" value="1"/>
</dbReference>
<evidence type="ECO:0000313" key="2">
    <source>
        <dbReference type="EMBL" id="PCK32421.1"/>
    </source>
</evidence>
<dbReference type="EMBL" id="NKHF01000030">
    <property type="protein sequence ID" value="PCK32421.1"/>
    <property type="molecule type" value="Genomic_DNA"/>
</dbReference>
<dbReference type="OrthoDB" id="6307329at2"/>
<gene>
    <name evidence="2" type="ORF">CEX98_07260</name>
</gene>
<dbReference type="GO" id="GO:0004653">
    <property type="term" value="F:polypeptide N-acetylgalactosaminyltransferase activity"/>
    <property type="evidence" value="ECO:0007669"/>
    <property type="project" value="TreeGrafter"/>
</dbReference>
<evidence type="ECO:0000256" key="1">
    <source>
        <dbReference type="ARBA" id="ARBA00023157"/>
    </source>
</evidence>
<evidence type="ECO:0008006" key="4">
    <source>
        <dbReference type="Google" id="ProtNLM"/>
    </source>
</evidence>
<dbReference type="GO" id="GO:0006493">
    <property type="term" value="P:protein O-linked glycosylation"/>
    <property type="evidence" value="ECO:0007669"/>
    <property type="project" value="TreeGrafter"/>
</dbReference>
<keyword evidence="1" id="KW-1015">Disulfide bond</keyword>
<dbReference type="Proteomes" id="UP000228621">
    <property type="component" value="Unassembled WGS sequence"/>
</dbReference>
<reference evidence="3" key="1">
    <citation type="journal article" date="2019" name="Genome Announc.">
        <title>Draft Genome Sequence of Pseudoalteromonas piscicida Strain 36Y ROTHPW, an Hypersaline Seawater Isolate from the South Coast of Sonora, Mexico.</title>
        <authorList>
            <person name="Sanchez-Diaz R."/>
            <person name="Molina-Garza Z.J."/>
            <person name="Cruz-Suarez L.E."/>
            <person name="Selvin J."/>
            <person name="Kiran G.S."/>
            <person name="Ibarra-Gamez J.C."/>
            <person name="Gomez-Gil B."/>
            <person name="Galaviz-Silva L."/>
        </authorList>
    </citation>
    <scope>NUCLEOTIDE SEQUENCE [LARGE SCALE GENOMIC DNA]</scope>
    <source>
        <strain evidence="3">36Y_RITHPW</strain>
    </source>
</reference>
<dbReference type="PANTHER" id="PTHR11675:SF126">
    <property type="entry name" value="RICIN B LECTIN DOMAIN-CONTAINING PROTEIN"/>
    <property type="match status" value="1"/>
</dbReference>
<sequence length="279" mass="32274">MLVDDDSLSVFDYRNIADEFKCLYLKNDVRKGVAKSRDIGVSLATTQNVFLLDAHMKFYCNGWDVKIEERLQNNPTTIYSTVSVVLNEKWERIPDAPEGFGAYISDFPTCEKVFDFKWLTCPASPSNKIPLIMGAAYAFNREYYLKLRGLTGLQQWGMDEQYLSIKSYLAGGYCEVIPDIKVGHVYRKQLPYKTNEELLSFNRIFVLSVLMTEAAANNYLEEVKDKIPSFRDAYHLITKSQKMIDSLRSYYLSNFPRTFDDYLLFNDSFQRNLVSKNGL</sequence>
<dbReference type="InterPro" id="IPR029044">
    <property type="entry name" value="Nucleotide-diphossugar_trans"/>
</dbReference>
<dbReference type="Gene3D" id="3.90.550.10">
    <property type="entry name" value="Spore Coat Polysaccharide Biosynthesis Protein SpsA, Chain A"/>
    <property type="match status" value="1"/>
</dbReference>
<organism evidence="2 3">
    <name type="scientific">Pseudoalteromonas piscicida</name>
    <dbReference type="NCBI Taxonomy" id="43662"/>
    <lineage>
        <taxon>Bacteria</taxon>
        <taxon>Pseudomonadati</taxon>
        <taxon>Pseudomonadota</taxon>
        <taxon>Gammaproteobacteria</taxon>
        <taxon>Alteromonadales</taxon>
        <taxon>Pseudoalteromonadaceae</taxon>
        <taxon>Pseudoalteromonas</taxon>
    </lineage>
</organism>
<dbReference type="SUPFAM" id="SSF53448">
    <property type="entry name" value="Nucleotide-diphospho-sugar transferases"/>
    <property type="match status" value="1"/>
</dbReference>
<keyword evidence="3" id="KW-1185">Reference proteome</keyword>
<protein>
    <recommendedName>
        <fullName evidence="4">Glycosyltransferase 2-like domain-containing protein</fullName>
    </recommendedName>
</protein>
<dbReference type="AlphaFoldDB" id="A0A2A5JT20"/>
<comment type="caution">
    <text evidence="2">The sequence shown here is derived from an EMBL/GenBank/DDBJ whole genome shotgun (WGS) entry which is preliminary data.</text>
</comment>
<accession>A0A2A5JT20</accession>
<name>A0A2A5JT20_PSEO7</name>